<evidence type="ECO:0000256" key="2">
    <source>
        <dbReference type="ARBA" id="ARBA00022670"/>
    </source>
</evidence>
<accession>A0A2A5RJ28</accession>
<dbReference type="GO" id="GO:0106300">
    <property type="term" value="P:protein-DNA covalent cross-linking repair"/>
    <property type="evidence" value="ECO:0007669"/>
    <property type="project" value="InterPro"/>
</dbReference>
<evidence type="ECO:0000256" key="1">
    <source>
        <dbReference type="ARBA" id="ARBA00008136"/>
    </source>
</evidence>
<dbReference type="SUPFAM" id="SSF143081">
    <property type="entry name" value="BB1717-like"/>
    <property type="match status" value="1"/>
</dbReference>
<evidence type="ECO:0000256" key="6">
    <source>
        <dbReference type="ARBA" id="ARBA00023125"/>
    </source>
</evidence>
<dbReference type="Pfam" id="PF02586">
    <property type="entry name" value="SRAP"/>
    <property type="match status" value="1"/>
</dbReference>
<keyword evidence="2 8" id="KW-0645">Protease</keyword>
<reference evidence="9 10" key="1">
    <citation type="submission" date="2014-12" db="EMBL/GenBank/DDBJ databases">
        <title>Draft genome sequences of 10 type strains of Lactococcus.</title>
        <authorList>
            <person name="Sun Z."/>
            <person name="Zhong Z."/>
            <person name="Liu W."/>
            <person name="Zhang W."/>
            <person name="Zhang H."/>
        </authorList>
    </citation>
    <scope>NUCLEOTIDE SEQUENCE [LARGE SCALE GENOMIC DNA]</scope>
    <source>
        <strain evidence="9 10">JCM 16395</strain>
    </source>
</reference>
<dbReference type="InterPro" id="IPR036590">
    <property type="entry name" value="SRAP-like"/>
</dbReference>
<dbReference type="EC" id="3.4.-.-" evidence="8"/>
<dbReference type="EMBL" id="JXJU01000012">
    <property type="protein sequence ID" value="PCR99113.1"/>
    <property type="molecule type" value="Genomic_DNA"/>
</dbReference>
<evidence type="ECO:0000256" key="5">
    <source>
        <dbReference type="ARBA" id="ARBA00023124"/>
    </source>
</evidence>
<evidence type="ECO:0000313" key="9">
    <source>
        <dbReference type="EMBL" id="PCR99113.1"/>
    </source>
</evidence>
<evidence type="ECO:0000256" key="8">
    <source>
        <dbReference type="RuleBase" id="RU364100"/>
    </source>
</evidence>
<dbReference type="PANTHER" id="PTHR13604:SF0">
    <property type="entry name" value="ABASIC SITE PROCESSING PROTEIN HMCES"/>
    <property type="match status" value="1"/>
</dbReference>
<gene>
    <name evidence="9" type="ORF">RT41_GL000496</name>
</gene>
<dbReference type="Gene3D" id="3.90.1680.10">
    <property type="entry name" value="SOS response associated peptidase-like"/>
    <property type="match status" value="1"/>
</dbReference>
<keyword evidence="4 8" id="KW-0378">Hydrolase</keyword>
<dbReference type="RefSeq" id="WP_096818928.1">
    <property type="nucleotide sequence ID" value="NZ_JXJU01000012.1"/>
</dbReference>
<comment type="caution">
    <text evidence="9">The sequence shown here is derived from an EMBL/GenBank/DDBJ whole genome shotgun (WGS) entry which is preliminary data.</text>
</comment>
<evidence type="ECO:0000256" key="7">
    <source>
        <dbReference type="ARBA" id="ARBA00023239"/>
    </source>
</evidence>
<proteinExistence type="inferred from homology"/>
<organism evidence="9 10">
    <name type="scientific">Lactococcus fujiensis JCM 16395</name>
    <dbReference type="NCBI Taxonomy" id="1291764"/>
    <lineage>
        <taxon>Bacteria</taxon>
        <taxon>Bacillati</taxon>
        <taxon>Bacillota</taxon>
        <taxon>Bacilli</taxon>
        <taxon>Lactobacillales</taxon>
        <taxon>Streptococcaceae</taxon>
        <taxon>Lactococcus</taxon>
    </lineage>
</organism>
<dbReference type="GO" id="GO:0003697">
    <property type="term" value="F:single-stranded DNA binding"/>
    <property type="evidence" value="ECO:0007669"/>
    <property type="project" value="InterPro"/>
</dbReference>
<dbReference type="Proteomes" id="UP000218181">
    <property type="component" value="Unassembled WGS sequence"/>
</dbReference>
<keyword evidence="5" id="KW-0190">Covalent protein-DNA linkage</keyword>
<protein>
    <recommendedName>
        <fullName evidence="8">Abasic site processing protein</fullName>
        <ecNumber evidence="8">3.4.-.-</ecNumber>
    </recommendedName>
</protein>
<dbReference type="AlphaFoldDB" id="A0A2A5RJ28"/>
<evidence type="ECO:0000256" key="4">
    <source>
        <dbReference type="ARBA" id="ARBA00022801"/>
    </source>
</evidence>
<keyword evidence="3" id="KW-0227">DNA damage</keyword>
<dbReference type="GO" id="GO:0016829">
    <property type="term" value="F:lyase activity"/>
    <property type="evidence" value="ECO:0007669"/>
    <property type="project" value="UniProtKB-KW"/>
</dbReference>
<dbReference type="OrthoDB" id="9782620at2"/>
<dbReference type="InterPro" id="IPR003738">
    <property type="entry name" value="SRAP"/>
</dbReference>
<dbReference type="PANTHER" id="PTHR13604">
    <property type="entry name" value="DC12-RELATED"/>
    <property type="match status" value="1"/>
</dbReference>
<keyword evidence="6" id="KW-0238">DNA-binding</keyword>
<name>A0A2A5RJ28_9LACT</name>
<keyword evidence="7" id="KW-0456">Lyase</keyword>
<evidence type="ECO:0000256" key="3">
    <source>
        <dbReference type="ARBA" id="ARBA00022763"/>
    </source>
</evidence>
<evidence type="ECO:0000313" key="10">
    <source>
        <dbReference type="Proteomes" id="UP000218181"/>
    </source>
</evidence>
<dbReference type="GO" id="GO:0006508">
    <property type="term" value="P:proteolysis"/>
    <property type="evidence" value="ECO:0007669"/>
    <property type="project" value="UniProtKB-KW"/>
</dbReference>
<sequence length="210" mass="24289">MCGRFLFESGSNKTLSALTEKANARLQSEIEKSYAFEEHEQEINRQRIKEGEVFPSDLILTLIGDGQSKVGAFGSQWGLNGRSLIINARGETLMKKKTFAPLFDKQRCVIPTSGFYEWQHQTSSKKSKDKYFFTVDESEPLYLAGLYQRQPNGLRSVIITREANESMLDFHHRMPLILRQDELRPWLFDKTFALEAVQEKMPLLRHQLVK</sequence>
<dbReference type="GO" id="GO:0008233">
    <property type="term" value="F:peptidase activity"/>
    <property type="evidence" value="ECO:0007669"/>
    <property type="project" value="UniProtKB-KW"/>
</dbReference>
<comment type="similarity">
    <text evidence="1 8">Belongs to the SOS response-associated peptidase family.</text>
</comment>
<keyword evidence="10" id="KW-1185">Reference proteome</keyword>
<dbReference type="STRING" id="1291764.GCA_001311235_02972"/>